<gene>
    <name evidence="3" type="ORF">KDM87_03995</name>
</gene>
<evidence type="ECO:0000259" key="2">
    <source>
        <dbReference type="SMART" id="SM00228"/>
    </source>
</evidence>
<dbReference type="SMART" id="SM00228">
    <property type="entry name" value="PDZ"/>
    <property type="match status" value="1"/>
</dbReference>
<dbReference type="InterPro" id="IPR029045">
    <property type="entry name" value="ClpP/crotonase-like_dom_sf"/>
</dbReference>
<dbReference type="SUPFAM" id="SSF50156">
    <property type="entry name" value="PDZ domain-like"/>
    <property type="match status" value="1"/>
</dbReference>
<dbReference type="InterPro" id="IPR036034">
    <property type="entry name" value="PDZ_sf"/>
</dbReference>
<comment type="caution">
    <text evidence="3">The sequence shown here is derived from an EMBL/GenBank/DDBJ whole genome shotgun (WGS) entry which is preliminary data.</text>
</comment>
<dbReference type="Pfam" id="PF17820">
    <property type="entry name" value="PDZ_6"/>
    <property type="match status" value="1"/>
</dbReference>
<proteinExistence type="predicted"/>
<feature type="region of interest" description="Disordered" evidence="1">
    <location>
        <begin position="17"/>
        <end position="37"/>
    </location>
</feature>
<dbReference type="InterPro" id="IPR005151">
    <property type="entry name" value="Tail-specific_protease"/>
</dbReference>
<sequence>MISLSLLSMLAGCGGGGGNSGDSTTTPPGNSGFSPSSTLANLCANPRANTSDRQGTVENEKSYLRSFVDETYLWYADIPSNIVAANYATPQLYFDVLKTNAKTNSGASVDQFHWSQTTASWNASSSGIAQDYGIKWMAKGTAPSRIFLAADVAPGSPAALAGIKRGDIITSIDGVVATEATVDGVAALNELLSPTKVVAHKLGFNGAAEISLTPATYSTSTVQNVKTIPTASGTVGYFIFDTHIAKSEAELIAAIKQLKAANVTDLVIDLRYNGGGLLYVASQLAYMIAGPATTNGQIFEKLTYNDKLTAKNTVYPFYAVTTANEQLPYLGLKHVTLLVTRNTASASESIINGLRGVDVAVDLIGDLTRGKPYGFVPQDNCSYTYFAIQFKGVNQKGFGDYADGFAPTCKASDDVTHLRGDANETMLKTALSYRQTGLCPANSAGASVPGAESAYELIRPASQEMRILATMPH</sequence>
<evidence type="ECO:0000313" key="3">
    <source>
        <dbReference type="EMBL" id="MBR7791746.1"/>
    </source>
</evidence>
<dbReference type="Gene3D" id="3.90.226.10">
    <property type="entry name" value="2-enoyl-CoA Hydratase, Chain A, domain 1"/>
    <property type="match status" value="1"/>
</dbReference>
<dbReference type="InterPro" id="IPR041489">
    <property type="entry name" value="PDZ_6"/>
</dbReference>
<dbReference type="SUPFAM" id="SSF52096">
    <property type="entry name" value="ClpP/crotonase"/>
    <property type="match status" value="1"/>
</dbReference>
<feature type="compositionally biased region" description="Polar residues" evidence="1">
    <location>
        <begin position="22"/>
        <end position="37"/>
    </location>
</feature>
<dbReference type="CDD" id="cd07561">
    <property type="entry name" value="Peptidase_S41_CPP_like"/>
    <property type="match status" value="1"/>
</dbReference>
<dbReference type="Gene3D" id="3.30.750.170">
    <property type="match status" value="1"/>
</dbReference>
<dbReference type="Pfam" id="PF03572">
    <property type="entry name" value="Peptidase_S41"/>
    <property type="match status" value="1"/>
</dbReference>
<dbReference type="InterPro" id="IPR041613">
    <property type="entry name" value="Pept_S41_N"/>
</dbReference>
<dbReference type="Proteomes" id="UP000682982">
    <property type="component" value="Unassembled WGS sequence"/>
</dbReference>
<reference evidence="3 4" key="1">
    <citation type="submission" date="2021-04" db="EMBL/GenBank/DDBJ databases">
        <title>novel species isolated from subtropical streams in China.</title>
        <authorList>
            <person name="Lu H."/>
        </authorList>
    </citation>
    <scope>NUCLEOTIDE SEQUENCE [LARGE SCALE GENOMIC DNA]</scope>
    <source>
        <strain evidence="3 4">FT147W</strain>
    </source>
</reference>
<dbReference type="PANTHER" id="PTHR32060:SF30">
    <property type="entry name" value="CARBOXY-TERMINAL PROCESSING PROTEASE CTPA"/>
    <property type="match status" value="1"/>
</dbReference>
<dbReference type="PANTHER" id="PTHR32060">
    <property type="entry name" value="TAIL-SPECIFIC PROTEASE"/>
    <property type="match status" value="1"/>
</dbReference>
<keyword evidence="4" id="KW-1185">Reference proteome</keyword>
<evidence type="ECO:0000313" key="4">
    <source>
        <dbReference type="Proteomes" id="UP000682982"/>
    </source>
</evidence>
<feature type="domain" description="PDZ" evidence="2">
    <location>
        <begin position="130"/>
        <end position="203"/>
    </location>
</feature>
<evidence type="ECO:0000256" key="1">
    <source>
        <dbReference type="SAM" id="MobiDB-lite"/>
    </source>
</evidence>
<accession>A0ABS5GZ50</accession>
<protein>
    <submittedName>
        <fullName evidence="3">PDZ domain-containing protein</fullName>
    </submittedName>
</protein>
<dbReference type="EMBL" id="JAGSPK010000001">
    <property type="protein sequence ID" value="MBR7791746.1"/>
    <property type="molecule type" value="Genomic_DNA"/>
</dbReference>
<dbReference type="Gene3D" id="2.30.42.10">
    <property type="match status" value="1"/>
</dbReference>
<dbReference type="Pfam" id="PF18294">
    <property type="entry name" value="Pept_S41_N"/>
    <property type="match status" value="1"/>
</dbReference>
<organism evidence="3 4">
    <name type="scientific">Undibacterium rivi</name>
    <dbReference type="NCBI Taxonomy" id="2828729"/>
    <lineage>
        <taxon>Bacteria</taxon>
        <taxon>Pseudomonadati</taxon>
        <taxon>Pseudomonadota</taxon>
        <taxon>Betaproteobacteria</taxon>
        <taxon>Burkholderiales</taxon>
        <taxon>Oxalobacteraceae</taxon>
        <taxon>Undibacterium</taxon>
    </lineage>
</organism>
<dbReference type="InterPro" id="IPR001478">
    <property type="entry name" value="PDZ"/>
</dbReference>
<name>A0ABS5GZ50_9BURK</name>